<name>Q4SAY4_TETNG</name>
<evidence type="ECO:0000313" key="1">
    <source>
        <dbReference type="EMBL" id="CAG02198.1"/>
    </source>
</evidence>
<reference evidence="1" key="1">
    <citation type="journal article" date="2004" name="Nature">
        <title>Genome duplication in the teleost fish Tetraodon nigroviridis reveals the early vertebrate proto-karyotype.</title>
        <authorList>
            <person name="Jaillon O."/>
            <person name="Aury J.-M."/>
            <person name="Brunet F."/>
            <person name="Petit J.-L."/>
            <person name="Stange-Thomann N."/>
            <person name="Mauceli E."/>
            <person name="Bouneau L."/>
            <person name="Fischer C."/>
            <person name="Ozouf-Costaz C."/>
            <person name="Bernot A."/>
            <person name="Nicaud S."/>
            <person name="Jaffe D."/>
            <person name="Fisher S."/>
            <person name="Lutfalla G."/>
            <person name="Dossat C."/>
            <person name="Segurens B."/>
            <person name="Dasilva C."/>
            <person name="Salanoubat M."/>
            <person name="Levy M."/>
            <person name="Boudet N."/>
            <person name="Castellano S."/>
            <person name="Anthouard V."/>
            <person name="Jubin C."/>
            <person name="Castelli V."/>
            <person name="Katinka M."/>
            <person name="Vacherie B."/>
            <person name="Biemont C."/>
            <person name="Skalli Z."/>
            <person name="Cattolico L."/>
            <person name="Poulain J."/>
            <person name="De Berardinis V."/>
            <person name="Cruaud C."/>
            <person name="Duprat S."/>
            <person name="Brottier P."/>
            <person name="Coutanceau J.-P."/>
            <person name="Gouzy J."/>
            <person name="Parra G."/>
            <person name="Lardier G."/>
            <person name="Chapple C."/>
            <person name="McKernan K.J."/>
            <person name="McEwan P."/>
            <person name="Bosak S."/>
            <person name="Kellis M."/>
            <person name="Volff J.-N."/>
            <person name="Guigo R."/>
            <person name="Zody M.C."/>
            <person name="Mesirov J."/>
            <person name="Lindblad-Toh K."/>
            <person name="Birren B."/>
            <person name="Nusbaum C."/>
            <person name="Kahn D."/>
            <person name="Robinson-Rechavi M."/>
            <person name="Laudet V."/>
            <person name="Schachter V."/>
            <person name="Quetier F."/>
            <person name="Saurin W."/>
            <person name="Scarpelli C."/>
            <person name="Wincker P."/>
            <person name="Lander E.S."/>
            <person name="Weissenbach J."/>
            <person name="Roest Crollius H."/>
        </authorList>
    </citation>
    <scope>NUCLEOTIDE SEQUENCE [LARGE SCALE GENOMIC DNA]</scope>
</reference>
<gene>
    <name evidence="1" type="ORF">GSTENG00021209001</name>
</gene>
<dbReference type="AlphaFoldDB" id="Q4SAY4"/>
<accession>Q4SAY4</accession>
<comment type="caution">
    <text evidence="1">The sequence shown here is derived from an EMBL/GenBank/DDBJ whole genome shotgun (WGS) entry which is preliminary data.</text>
</comment>
<proteinExistence type="predicted"/>
<reference evidence="1" key="2">
    <citation type="submission" date="2004-02" db="EMBL/GenBank/DDBJ databases">
        <authorList>
            <consortium name="Genoscope"/>
            <consortium name="Whitehead Institute Centre for Genome Research"/>
        </authorList>
    </citation>
    <scope>NUCLEOTIDE SEQUENCE</scope>
</reference>
<sequence length="165" mass="18478">MLASVVARGSRRKSLTLRGVDPETCMIVFKNHWAQVTKPDKSSVNLVSLCTNQTFNQPFVTVSHFRHNGWQTTSVCVCVCVCVTDTCLAFKHKIHLEQSSFMAAKNPPHPTHTCTCTLHNPLCTSVFCACVCVCVQCERLTQPRQITSFFSPPYNHIFVSQSDIK</sequence>
<protein>
    <submittedName>
        <fullName evidence="1">(spotted green pufferfish) hypothetical protein</fullName>
    </submittedName>
</protein>
<organism evidence="1">
    <name type="scientific">Tetraodon nigroviridis</name>
    <name type="common">Spotted green pufferfish</name>
    <name type="synonym">Chelonodon nigroviridis</name>
    <dbReference type="NCBI Taxonomy" id="99883"/>
    <lineage>
        <taxon>Eukaryota</taxon>
        <taxon>Metazoa</taxon>
        <taxon>Chordata</taxon>
        <taxon>Craniata</taxon>
        <taxon>Vertebrata</taxon>
        <taxon>Euteleostomi</taxon>
        <taxon>Actinopterygii</taxon>
        <taxon>Neopterygii</taxon>
        <taxon>Teleostei</taxon>
        <taxon>Neoteleostei</taxon>
        <taxon>Acanthomorphata</taxon>
        <taxon>Eupercaria</taxon>
        <taxon>Tetraodontiformes</taxon>
        <taxon>Tetradontoidea</taxon>
        <taxon>Tetraodontidae</taxon>
        <taxon>Tetraodon</taxon>
    </lineage>
</organism>
<dbReference type="KEGG" id="tng:GSTEN00021209G001"/>
<dbReference type="EMBL" id="CAAE01014678">
    <property type="protein sequence ID" value="CAG02198.1"/>
    <property type="molecule type" value="Genomic_DNA"/>
</dbReference>